<keyword evidence="3" id="KW-1185">Reference proteome</keyword>
<feature type="region of interest" description="Disordered" evidence="1">
    <location>
        <begin position="408"/>
        <end position="445"/>
    </location>
</feature>
<evidence type="ECO:0000256" key="1">
    <source>
        <dbReference type="SAM" id="MobiDB-lite"/>
    </source>
</evidence>
<accession>A0A195F4Q3</accession>
<sequence>MPLEGVSSSFFGITCWYRAVTPVTVLGSTKCFTRPAENITALREVTKLSATHPGVFGRTVILKPIRNEHHHTCSTFANTLSKLRPASFLMSSSVHAGSSNKVANSCGYLETSSKPVGVLQKVQISNDGIIELIRLPYFFSTLFLKRNPIAFGVYVFMRRGELTRFLSTSSGTFLVELHSALAALCEKITGALVVCRAALIVLVETCERSTNMPSLFNSLTTACGMMKCVKIHFCFYKVMRLSYKADGWEPKKKKRGSRAKFRKNMQTKSRTGRNAGWMMLSIVGNACRYLQRHDTEGRSKKGAILLPGLVDYRNFVVKCSPASSNNTFVPLVFQYSQRCAATIETRLGNATFQHLTLRIEFFFGRTHVGNDSFLFVFEEAHLRSVGSSANAIENPIILHGQFSFPVETPGDDSASSSRTVENSIGSNNLASPRRRGKTCDRDQER</sequence>
<evidence type="ECO:0000313" key="2">
    <source>
        <dbReference type="EMBL" id="KYN35560.1"/>
    </source>
</evidence>
<name>A0A195F4Q3_9HYME</name>
<dbReference type="AlphaFoldDB" id="A0A195F4Q3"/>
<proteinExistence type="predicted"/>
<dbReference type="EMBL" id="KQ981805">
    <property type="protein sequence ID" value="KYN35560.1"/>
    <property type="molecule type" value="Genomic_DNA"/>
</dbReference>
<dbReference type="Proteomes" id="UP000078541">
    <property type="component" value="Unassembled WGS sequence"/>
</dbReference>
<feature type="compositionally biased region" description="Polar residues" evidence="1">
    <location>
        <begin position="413"/>
        <end position="430"/>
    </location>
</feature>
<reference evidence="2 3" key="1">
    <citation type="submission" date="2016-03" db="EMBL/GenBank/DDBJ databases">
        <title>Trachymyrmex septentrionalis WGS genome.</title>
        <authorList>
            <person name="Nygaard S."/>
            <person name="Hu H."/>
            <person name="Boomsma J."/>
            <person name="Zhang G."/>
        </authorList>
    </citation>
    <scope>NUCLEOTIDE SEQUENCE [LARGE SCALE GENOMIC DNA]</scope>
    <source>
        <strain evidence="2">Tsep2-gDNA-1</strain>
        <tissue evidence="2">Whole body</tissue>
    </source>
</reference>
<evidence type="ECO:0000313" key="3">
    <source>
        <dbReference type="Proteomes" id="UP000078541"/>
    </source>
</evidence>
<organism evidence="2 3">
    <name type="scientific">Trachymyrmex septentrionalis</name>
    <dbReference type="NCBI Taxonomy" id="34720"/>
    <lineage>
        <taxon>Eukaryota</taxon>
        <taxon>Metazoa</taxon>
        <taxon>Ecdysozoa</taxon>
        <taxon>Arthropoda</taxon>
        <taxon>Hexapoda</taxon>
        <taxon>Insecta</taxon>
        <taxon>Pterygota</taxon>
        <taxon>Neoptera</taxon>
        <taxon>Endopterygota</taxon>
        <taxon>Hymenoptera</taxon>
        <taxon>Apocrita</taxon>
        <taxon>Aculeata</taxon>
        <taxon>Formicoidea</taxon>
        <taxon>Formicidae</taxon>
        <taxon>Myrmicinae</taxon>
        <taxon>Trachymyrmex</taxon>
    </lineage>
</organism>
<gene>
    <name evidence="2" type="ORF">ALC56_10117</name>
</gene>
<protein>
    <submittedName>
        <fullName evidence="2">Uncharacterized protein</fullName>
    </submittedName>
</protein>